<evidence type="ECO:0000313" key="3">
    <source>
        <dbReference type="Proteomes" id="UP000011518"/>
    </source>
</evidence>
<reference evidence="3" key="1">
    <citation type="submission" date="2012-07" db="EMBL/GenBank/DDBJ databases">
        <title>Genome of the Chinese tree shrew, a rising model animal genetically related to primates.</title>
        <authorList>
            <person name="Zhang G."/>
            <person name="Fan Y."/>
            <person name="Yao Y."/>
            <person name="Huang Z."/>
        </authorList>
    </citation>
    <scope>NUCLEOTIDE SEQUENCE [LARGE SCALE GENOMIC DNA]</scope>
</reference>
<name>L9L6A7_TUPCH</name>
<gene>
    <name evidence="2" type="ORF">TREES_T100020310</name>
</gene>
<evidence type="ECO:0000313" key="2">
    <source>
        <dbReference type="EMBL" id="ELW70169.1"/>
    </source>
</evidence>
<protein>
    <submittedName>
        <fullName evidence="2">Uncharacterized protein</fullName>
    </submittedName>
</protein>
<sequence>MDSRTYSIQGTWEDGALDKDRVGAVQGQTPAGSSSPPILRQSGLPLSCPRLPALSISVGCPKPPEPSGTPLLQDWLPVPLTARGVIFTNCECLVDPGEGLSVHSSATAGRSRGDLRKEGSTRGRVQYTGPCQVVLPHYLPGLLGTGPMRPCPALPGHTPRPHPVISVKPFGQVHAILGSMSVFLWT</sequence>
<evidence type="ECO:0000256" key="1">
    <source>
        <dbReference type="SAM" id="MobiDB-lite"/>
    </source>
</evidence>
<dbReference type="AlphaFoldDB" id="L9L6A7"/>
<reference evidence="3" key="2">
    <citation type="journal article" date="2013" name="Nat. Commun.">
        <title>Genome of the Chinese tree shrew.</title>
        <authorList>
            <person name="Fan Y."/>
            <person name="Huang Z.Y."/>
            <person name="Cao C.C."/>
            <person name="Chen C.S."/>
            <person name="Chen Y.X."/>
            <person name="Fan D.D."/>
            <person name="He J."/>
            <person name="Hou H.L."/>
            <person name="Hu L."/>
            <person name="Hu X.T."/>
            <person name="Jiang X.T."/>
            <person name="Lai R."/>
            <person name="Lang Y.S."/>
            <person name="Liang B."/>
            <person name="Liao S.G."/>
            <person name="Mu D."/>
            <person name="Ma Y.Y."/>
            <person name="Niu Y.Y."/>
            <person name="Sun X.Q."/>
            <person name="Xia J.Q."/>
            <person name="Xiao J."/>
            <person name="Xiong Z.Q."/>
            <person name="Xu L."/>
            <person name="Yang L."/>
            <person name="Zhang Y."/>
            <person name="Zhao W."/>
            <person name="Zhao X.D."/>
            <person name="Zheng Y.T."/>
            <person name="Zhou J.M."/>
            <person name="Zhu Y.B."/>
            <person name="Zhang G.J."/>
            <person name="Wang J."/>
            <person name="Yao Y.G."/>
        </authorList>
    </citation>
    <scope>NUCLEOTIDE SEQUENCE [LARGE SCALE GENOMIC DNA]</scope>
</reference>
<dbReference type="InParanoid" id="L9L6A7"/>
<dbReference type="EMBL" id="KB320505">
    <property type="protein sequence ID" value="ELW70169.1"/>
    <property type="molecule type" value="Genomic_DNA"/>
</dbReference>
<accession>L9L6A7</accession>
<dbReference type="Proteomes" id="UP000011518">
    <property type="component" value="Unassembled WGS sequence"/>
</dbReference>
<organism evidence="2 3">
    <name type="scientific">Tupaia chinensis</name>
    <name type="common">Chinese tree shrew</name>
    <name type="synonym">Tupaia belangeri chinensis</name>
    <dbReference type="NCBI Taxonomy" id="246437"/>
    <lineage>
        <taxon>Eukaryota</taxon>
        <taxon>Metazoa</taxon>
        <taxon>Chordata</taxon>
        <taxon>Craniata</taxon>
        <taxon>Vertebrata</taxon>
        <taxon>Euteleostomi</taxon>
        <taxon>Mammalia</taxon>
        <taxon>Eutheria</taxon>
        <taxon>Euarchontoglires</taxon>
        <taxon>Scandentia</taxon>
        <taxon>Tupaiidae</taxon>
        <taxon>Tupaia</taxon>
    </lineage>
</organism>
<proteinExistence type="predicted"/>
<keyword evidence="3" id="KW-1185">Reference proteome</keyword>
<feature type="region of interest" description="Disordered" evidence="1">
    <location>
        <begin position="103"/>
        <end position="122"/>
    </location>
</feature>
<feature type="compositionally biased region" description="Basic and acidic residues" evidence="1">
    <location>
        <begin position="111"/>
        <end position="121"/>
    </location>
</feature>